<accession>A0A8X7VPU1</accession>
<dbReference type="PANTHER" id="PTHR45848:SF6">
    <property type="entry name" value="OS02G0251700 PROTEIN"/>
    <property type="match status" value="1"/>
</dbReference>
<dbReference type="PANTHER" id="PTHR45848">
    <property type="entry name" value="DUAL SPECIFICITY PROTEIN PHOSPHATASE 12 FAMILY MEMBER"/>
    <property type="match status" value="1"/>
</dbReference>
<keyword evidence="4" id="KW-1185">Reference proteome</keyword>
<evidence type="ECO:0008006" key="5">
    <source>
        <dbReference type="Google" id="ProtNLM"/>
    </source>
</evidence>
<dbReference type="Proteomes" id="UP000886595">
    <property type="component" value="Unassembled WGS sequence"/>
</dbReference>
<comment type="similarity">
    <text evidence="1">Belongs to the protein-tyrosine phosphatase family. Non-receptor class dual specificity subfamily.</text>
</comment>
<protein>
    <recommendedName>
        <fullName evidence="5">Inactive dual specificity protein phosphatase-like</fullName>
    </recommendedName>
</protein>
<proteinExistence type="inferred from homology"/>
<evidence type="ECO:0000313" key="3">
    <source>
        <dbReference type="EMBL" id="KAG2315361.1"/>
    </source>
</evidence>
<gene>
    <name evidence="3" type="ORF">Bca52824_018483</name>
</gene>
<dbReference type="EMBL" id="JAAMPC010000004">
    <property type="protein sequence ID" value="KAG2315361.1"/>
    <property type="molecule type" value="Genomic_DNA"/>
</dbReference>
<evidence type="ECO:0000313" key="4">
    <source>
        <dbReference type="Proteomes" id="UP000886595"/>
    </source>
</evidence>
<sequence>MTEFQMGVENKAVTELQEEEVETNSSSQESLPKPQVMYRCRKCRRIVAIEENIAPHEPGRGEECFAWKKRSGNECIHDGFVEEKLLCLGCNARLGYFNWAGMQCSCGA</sequence>
<feature type="region of interest" description="Disordered" evidence="2">
    <location>
        <begin position="1"/>
        <end position="32"/>
    </location>
</feature>
<dbReference type="OrthoDB" id="2017893at2759"/>
<comment type="caution">
    <text evidence="3">The sequence shown here is derived from an EMBL/GenBank/DDBJ whole genome shotgun (WGS) entry which is preliminary data.</text>
</comment>
<evidence type="ECO:0000256" key="2">
    <source>
        <dbReference type="SAM" id="MobiDB-lite"/>
    </source>
</evidence>
<dbReference type="AlphaFoldDB" id="A0A8X7VPU1"/>
<reference evidence="3 4" key="1">
    <citation type="submission" date="2020-02" db="EMBL/GenBank/DDBJ databases">
        <authorList>
            <person name="Ma Q."/>
            <person name="Huang Y."/>
            <person name="Song X."/>
            <person name="Pei D."/>
        </authorList>
    </citation>
    <scope>NUCLEOTIDE SEQUENCE [LARGE SCALE GENOMIC DNA]</scope>
    <source>
        <strain evidence="3">Sxm20200214</strain>
        <tissue evidence="3">Leaf</tissue>
    </source>
</reference>
<dbReference type="GO" id="GO:0008138">
    <property type="term" value="F:protein tyrosine/serine/threonine phosphatase activity"/>
    <property type="evidence" value="ECO:0007669"/>
    <property type="project" value="TreeGrafter"/>
</dbReference>
<organism evidence="3 4">
    <name type="scientific">Brassica carinata</name>
    <name type="common">Ethiopian mustard</name>
    <name type="synonym">Abyssinian cabbage</name>
    <dbReference type="NCBI Taxonomy" id="52824"/>
    <lineage>
        <taxon>Eukaryota</taxon>
        <taxon>Viridiplantae</taxon>
        <taxon>Streptophyta</taxon>
        <taxon>Embryophyta</taxon>
        <taxon>Tracheophyta</taxon>
        <taxon>Spermatophyta</taxon>
        <taxon>Magnoliopsida</taxon>
        <taxon>eudicotyledons</taxon>
        <taxon>Gunneridae</taxon>
        <taxon>Pentapetalae</taxon>
        <taxon>rosids</taxon>
        <taxon>malvids</taxon>
        <taxon>Brassicales</taxon>
        <taxon>Brassicaceae</taxon>
        <taxon>Brassiceae</taxon>
        <taxon>Brassica</taxon>
    </lineage>
</organism>
<evidence type="ECO:0000256" key="1">
    <source>
        <dbReference type="ARBA" id="ARBA00008601"/>
    </source>
</evidence>
<name>A0A8X7VPU1_BRACI</name>